<dbReference type="STRING" id="317655.Sala_0691"/>
<organism evidence="2 3">
    <name type="scientific">Sphingopyxis alaskensis (strain DSM 13593 / LMG 18877 / RB2256)</name>
    <name type="common">Sphingomonas alaskensis</name>
    <dbReference type="NCBI Taxonomy" id="317655"/>
    <lineage>
        <taxon>Bacteria</taxon>
        <taxon>Pseudomonadati</taxon>
        <taxon>Pseudomonadota</taxon>
        <taxon>Alphaproteobacteria</taxon>
        <taxon>Sphingomonadales</taxon>
        <taxon>Sphingomonadaceae</taxon>
        <taxon>Sphingopyxis</taxon>
    </lineage>
</organism>
<dbReference type="HOGENOM" id="CLU_2195221_0_0_5"/>
<dbReference type="Proteomes" id="UP000006578">
    <property type="component" value="Chromosome"/>
</dbReference>
<name>Q1GVB0_SPHAL</name>
<evidence type="ECO:0000313" key="2">
    <source>
        <dbReference type="EMBL" id="ABF52412.1"/>
    </source>
</evidence>
<dbReference type="EMBL" id="CP000356">
    <property type="protein sequence ID" value="ABF52412.1"/>
    <property type="molecule type" value="Genomic_DNA"/>
</dbReference>
<protein>
    <submittedName>
        <fullName evidence="2">Uncharacterized protein</fullName>
    </submittedName>
</protein>
<feature type="compositionally biased region" description="Basic and acidic residues" evidence="1">
    <location>
        <begin position="39"/>
        <end position="48"/>
    </location>
</feature>
<dbReference type="KEGG" id="sal:Sala_0691"/>
<proteinExistence type="predicted"/>
<accession>Q1GVB0</accession>
<evidence type="ECO:0000256" key="1">
    <source>
        <dbReference type="SAM" id="MobiDB-lite"/>
    </source>
</evidence>
<dbReference type="AlphaFoldDB" id="Q1GVB0"/>
<reference evidence="2 3" key="1">
    <citation type="journal article" date="2009" name="Proc. Natl. Acad. Sci. U.S.A.">
        <title>The genomic basis of trophic strategy in marine bacteria.</title>
        <authorList>
            <person name="Lauro F.M."/>
            <person name="McDougald D."/>
            <person name="Thomas T."/>
            <person name="Williams T.J."/>
            <person name="Egan S."/>
            <person name="Rice S."/>
            <person name="DeMaere M.Z."/>
            <person name="Ting L."/>
            <person name="Ertan H."/>
            <person name="Johnson J."/>
            <person name="Ferriera S."/>
            <person name="Lapidus A."/>
            <person name="Anderson I."/>
            <person name="Kyrpides N."/>
            <person name="Munk A.C."/>
            <person name="Detter C."/>
            <person name="Han C.S."/>
            <person name="Brown M.V."/>
            <person name="Robb F.T."/>
            <person name="Kjelleberg S."/>
            <person name="Cavicchioli R."/>
        </authorList>
    </citation>
    <scope>NUCLEOTIDE SEQUENCE [LARGE SCALE GENOMIC DNA]</scope>
    <source>
        <strain evidence="3">DSM 13593 / LMG 18877 / RB2256</strain>
    </source>
</reference>
<feature type="region of interest" description="Disordered" evidence="1">
    <location>
        <begin position="33"/>
        <end position="84"/>
    </location>
</feature>
<gene>
    <name evidence="2" type="ordered locus">Sala_0691</name>
</gene>
<evidence type="ECO:0000313" key="3">
    <source>
        <dbReference type="Proteomes" id="UP000006578"/>
    </source>
</evidence>
<sequence>MPSLPNRLHPAVDARSGPELARMLAYIVTPTPVHQVRGGQHDGAERRQQSVGGLRVGQRQPAFVRGEASRKKADADDREEGGALCPCRCRPPLMAMAAVGSAIINIAA</sequence>
<keyword evidence="3" id="KW-1185">Reference proteome</keyword>